<sequence>MKKLKWADALSMIESQSNSSKVYFIFFSIQDDLNCKLMKSMITDIEASYNSIKDVSFYEIDAKESDVYLVPNTRYELLEVPTFCVIKNNELLNVGHNFYPKEVLINWLNEALN</sequence>
<dbReference type="Proteomes" id="UP000772186">
    <property type="component" value="Unassembled WGS sequence"/>
</dbReference>
<dbReference type="SUPFAM" id="SSF52833">
    <property type="entry name" value="Thioredoxin-like"/>
    <property type="match status" value="1"/>
</dbReference>
<evidence type="ECO:0000313" key="1">
    <source>
        <dbReference type="EMBL" id="MBZ4195121.1"/>
    </source>
</evidence>
<dbReference type="CDD" id="cd02947">
    <property type="entry name" value="TRX_family"/>
    <property type="match status" value="1"/>
</dbReference>
<dbReference type="EMBL" id="JAIQBY010000001">
    <property type="protein sequence ID" value="MBZ4195121.1"/>
    <property type="molecule type" value="Genomic_DNA"/>
</dbReference>
<accession>A0A953T6F5</accession>
<evidence type="ECO:0000313" key="2">
    <source>
        <dbReference type="Proteomes" id="UP000772186"/>
    </source>
</evidence>
<organism evidence="1 2">
    <name type="scientific">Mycoplasma tauri</name>
    <dbReference type="NCBI Taxonomy" id="547987"/>
    <lineage>
        <taxon>Bacteria</taxon>
        <taxon>Bacillati</taxon>
        <taxon>Mycoplasmatota</taxon>
        <taxon>Mollicutes</taxon>
        <taxon>Mycoplasmataceae</taxon>
        <taxon>Mycoplasma</taxon>
    </lineage>
</organism>
<dbReference type="AlphaFoldDB" id="A0A953T6F5"/>
<gene>
    <name evidence="1" type="ORF">LAD73_00055</name>
</gene>
<dbReference type="Gene3D" id="3.40.30.10">
    <property type="entry name" value="Glutaredoxin"/>
    <property type="match status" value="1"/>
</dbReference>
<dbReference type="InterPro" id="IPR036249">
    <property type="entry name" value="Thioredoxin-like_sf"/>
</dbReference>
<comment type="caution">
    <text evidence="1">The sequence shown here is derived from an EMBL/GenBank/DDBJ whole genome shotgun (WGS) entry which is preliminary data.</text>
</comment>
<keyword evidence="2" id="KW-1185">Reference proteome</keyword>
<name>A0A953T6F5_9MOLU</name>
<proteinExistence type="predicted"/>
<dbReference type="RefSeq" id="WP_205517567.1">
    <property type="nucleotide sequence ID" value="NZ_CP070479.1"/>
</dbReference>
<reference evidence="1 2" key="1">
    <citation type="submission" date="2021-09" db="EMBL/GenBank/DDBJ databases">
        <title>WGS of Mycoplasma sp. Zaradi2 strains.</title>
        <authorList>
            <person name="Spergser J."/>
        </authorList>
    </citation>
    <scope>NUCLEOTIDE SEQUENCE [LARGE SCALE GENOMIC DNA]</scope>
    <source>
        <strain evidence="1 2">1331</strain>
    </source>
</reference>
<protein>
    <submittedName>
        <fullName evidence="1">Thioredoxin family protein</fullName>
    </submittedName>
</protein>